<reference evidence="2" key="2">
    <citation type="journal article" date="2021" name="Syst. Appl. Microbiol.">
        <title>Roseomonas hellenica sp. nov., isolated from roots of wild-growing Alkanna tinctoria.</title>
        <authorList>
            <person name="Rat A."/>
            <person name="Naranjo H.D."/>
            <person name="Lebbe L."/>
            <person name="Cnockaert M."/>
            <person name="Krigas N."/>
            <person name="Grigoriadou K."/>
            <person name="Maloupa E."/>
            <person name="Willems A."/>
        </authorList>
    </citation>
    <scope>NUCLEOTIDE SEQUENCE</scope>
    <source>
        <strain evidence="2">LMG 28251</strain>
    </source>
</reference>
<dbReference type="Proteomes" id="UP001196068">
    <property type="component" value="Unassembled WGS sequence"/>
</dbReference>
<evidence type="ECO:0008006" key="4">
    <source>
        <dbReference type="Google" id="ProtNLM"/>
    </source>
</evidence>
<sequence>MTESFQAKSRRSGAILGVALLALSGCGLDPYTRDGNWRPSGANEANLRLMVADPRDYQQGVAERGSDAQLATDALSRFRSARSSTTGARETALPAVSSAGGVGGGTN</sequence>
<name>A0AAF1JUW1_9PROT</name>
<dbReference type="RefSeq" id="WP_211872654.1">
    <property type="nucleotide sequence ID" value="NZ_JAAEDH010000002.1"/>
</dbReference>
<dbReference type="AlphaFoldDB" id="A0AAF1JUW1"/>
<proteinExistence type="predicted"/>
<gene>
    <name evidence="2" type="ORF">GXW79_02525</name>
</gene>
<keyword evidence="3" id="KW-1185">Reference proteome</keyword>
<protein>
    <recommendedName>
        <fullName evidence="4">Lipoprotein</fullName>
    </recommendedName>
</protein>
<reference evidence="2" key="1">
    <citation type="submission" date="2020-01" db="EMBL/GenBank/DDBJ databases">
        <authorList>
            <person name="Rat A."/>
        </authorList>
    </citation>
    <scope>NUCLEOTIDE SEQUENCE</scope>
    <source>
        <strain evidence="2">LMG 28251</strain>
    </source>
</reference>
<accession>A0AAF1JUW1</accession>
<evidence type="ECO:0000313" key="2">
    <source>
        <dbReference type="EMBL" id="MBR0653946.1"/>
    </source>
</evidence>
<dbReference type="EMBL" id="JAAEDH010000002">
    <property type="protein sequence ID" value="MBR0653946.1"/>
    <property type="molecule type" value="Genomic_DNA"/>
</dbReference>
<evidence type="ECO:0000256" key="1">
    <source>
        <dbReference type="SAM" id="MobiDB-lite"/>
    </source>
</evidence>
<organism evidence="2 3">
    <name type="scientific">Plastoroseomonas arctica</name>
    <dbReference type="NCBI Taxonomy" id="1509237"/>
    <lineage>
        <taxon>Bacteria</taxon>
        <taxon>Pseudomonadati</taxon>
        <taxon>Pseudomonadota</taxon>
        <taxon>Alphaproteobacteria</taxon>
        <taxon>Acetobacterales</taxon>
        <taxon>Acetobacteraceae</taxon>
        <taxon>Plastoroseomonas</taxon>
    </lineage>
</organism>
<comment type="caution">
    <text evidence="2">The sequence shown here is derived from an EMBL/GenBank/DDBJ whole genome shotgun (WGS) entry which is preliminary data.</text>
</comment>
<evidence type="ECO:0000313" key="3">
    <source>
        <dbReference type="Proteomes" id="UP001196068"/>
    </source>
</evidence>
<feature type="region of interest" description="Disordered" evidence="1">
    <location>
        <begin position="80"/>
        <end position="107"/>
    </location>
</feature>